<keyword evidence="3" id="KW-1185">Reference proteome</keyword>
<dbReference type="EMBL" id="JAINUG010000064">
    <property type="protein sequence ID" value="KAJ8402372.1"/>
    <property type="molecule type" value="Genomic_DNA"/>
</dbReference>
<organism evidence="2 3">
    <name type="scientific">Aldrovandia affinis</name>
    <dbReference type="NCBI Taxonomy" id="143900"/>
    <lineage>
        <taxon>Eukaryota</taxon>
        <taxon>Metazoa</taxon>
        <taxon>Chordata</taxon>
        <taxon>Craniata</taxon>
        <taxon>Vertebrata</taxon>
        <taxon>Euteleostomi</taxon>
        <taxon>Actinopterygii</taxon>
        <taxon>Neopterygii</taxon>
        <taxon>Teleostei</taxon>
        <taxon>Notacanthiformes</taxon>
        <taxon>Halosauridae</taxon>
        <taxon>Aldrovandia</taxon>
    </lineage>
</organism>
<protein>
    <submittedName>
        <fullName evidence="2">Uncharacterized protein</fullName>
    </submittedName>
</protein>
<name>A0AAD7WMI8_9TELE</name>
<evidence type="ECO:0000313" key="3">
    <source>
        <dbReference type="Proteomes" id="UP001221898"/>
    </source>
</evidence>
<evidence type="ECO:0000256" key="1">
    <source>
        <dbReference type="SAM" id="MobiDB-lite"/>
    </source>
</evidence>
<feature type="region of interest" description="Disordered" evidence="1">
    <location>
        <begin position="1"/>
        <end position="49"/>
    </location>
</feature>
<feature type="region of interest" description="Disordered" evidence="1">
    <location>
        <begin position="64"/>
        <end position="109"/>
    </location>
</feature>
<comment type="caution">
    <text evidence="2">The sequence shown here is derived from an EMBL/GenBank/DDBJ whole genome shotgun (WGS) entry which is preliminary data.</text>
</comment>
<feature type="compositionally biased region" description="Polar residues" evidence="1">
    <location>
        <begin position="7"/>
        <end position="18"/>
    </location>
</feature>
<gene>
    <name evidence="2" type="ORF">AAFF_G00368610</name>
</gene>
<sequence>MERLIIKTQSLKARTPQSPDLARRPGRGAPARPTAPPPGHNGEAASRSSAADLVSLFTIRMLGTTPRGAAEQTRFPDPISFPADRDEEEVDPGNKTGDKTPGGLESAHTLETEELCSVRHAMLPGSGGDTGHPHTDVAFPRSDDIIHGRALKACACG</sequence>
<evidence type="ECO:0000313" key="2">
    <source>
        <dbReference type="EMBL" id="KAJ8402372.1"/>
    </source>
</evidence>
<proteinExistence type="predicted"/>
<dbReference type="AlphaFoldDB" id="A0AAD7WMI8"/>
<reference evidence="2" key="1">
    <citation type="journal article" date="2023" name="Science">
        <title>Genome structures resolve the early diversification of teleost fishes.</title>
        <authorList>
            <person name="Parey E."/>
            <person name="Louis A."/>
            <person name="Montfort J."/>
            <person name="Bouchez O."/>
            <person name="Roques C."/>
            <person name="Iampietro C."/>
            <person name="Lluch J."/>
            <person name="Castinel A."/>
            <person name="Donnadieu C."/>
            <person name="Desvignes T."/>
            <person name="Floi Bucao C."/>
            <person name="Jouanno E."/>
            <person name="Wen M."/>
            <person name="Mejri S."/>
            <person name="Dirks R."/>
            <person name="Jansen H."/>
            <person name="Henkel C."/>
            <person name="Chen W.J."/>
            <person name="Zahm M."/>
            <person name="Cabau C."/>
            <person name="Klopp C."/>
            <person name="Thompson A.W."/>
            <person name="Robinson-Rechavi M."/>
            <person name="Braasch I."/>
            <person name="Lecointre G."/>
            <person name="Bobe J."/>
            <person name="Postlethwait J.H."/>
            <person name="Berthelot C."/>
            <person name="Roest Crollius H."/>
            <person name="Guiguen Y."/>
        </authorList>
    </citation>
    <scope>NUCLEOTIDE SEQUENCE</scope>
    <source>
        <strain evidence="2">NC1722</strain>
    </source>
</reference>
<accession>A0AAD7WMI8</accession>
<dbReference type="Proteomes" id="UP001221898">
    <property type="component" value="Unassembled WGS sequence"/>
</dbReference>